<sequence>MRMLCTVLSMSLYGVVFKSFEPSHSGTFESEHEESALCCTMCLVVVLD</sequence>
<proteinExistence type="predicted"/>
<protein>
    <submittedName>
        <fullName evidence="1">Uncharacterized protein</fullName>
    </submittedName>
</protein>
<keyword evidence="2" id="KW-1185">Reference proteome</keyword>
<name>A0A392TVZ5_9FABA</name>
<dbReference type="EMBL" id="LXQA010664711">
    <property type="protein sequence ID" value="MCI64864.1"/>
    <property type="molecule type" value="Genomic_DNA"/>
</dbReference>
<feature type="non-terminal residue" evidence="1">
    <location>
        <position position="48"/>
    </location>
</feature>
<dbReference type="AlphaFoldDB" id="A0A392TVZ5"/>
<accession>A0A392TVZ5</accession>
<dbReference type="Proteomes" id="UP000265520">
    <property type="component" value="Unassembled WGS sequence"/>
</dbReference>
<organism evidence="1 2">
    <name type="scientific">Trifolium medium</name>
    <dbReference type="NCBI Taxonomy" id="97028"/>
    <lineage>
        <taxon>Eukaryota</taxon>
        <taxon>Viridiplantae</taxon>
        <taxon>Streptophyta</taxon>
        <taxon>Embryophyta</taxon>
        <taxon>Tracheophyta</taxon>
        <taxon>Spermatophyta</taxon>
        <taxon>Magnoliopsida</taxon>
        <taxon>eudicotyledons</taxon>
        <taxon>Gunneridae</taxon>
        <taxon>Pentapetalae</taxon>
        <taxon>rosids</taxon>
        <taxon>fabids</taxon>
        <taxon>Fabales</taxon>
        <taxon>Fabaceae</taxon>
        <taxon>Papilionoideae</taxon>
        <taxon>50 kb inversion clade</taxon>
        <taxon>NPAAA clade</taxon>
        <taxon>Hologalegina</taxon>
        <taxon>IRL clade</taxon>
        <taxon>Trifolieae</taxon>
        <taxon>Trifolium</taxon>
    </lineage>
</organism>
<evidence type="ECO:0000313" key="2">
    <source>
        <dbReference type="Proteomes" id="UP000265520"/>
    </source>
</evidence>
<reference evidence="1 2" key="1">
    <citation type="journal article" date="2018" name="Front. Plant Sci.">
        <title>Red Clover (Trifolium pratense) and Zigzag Clover (T. medium) - A Picture of Genomic Similarities and Differences.</title>
        <authorList>
            <person name="Dluhosova J."/>
            <person name="Istvanek J."/>
            <person name="Nedelnik J."/>
            <person name="Repkova J."/>
        </authorList>
    </citation>
    <scope>NUCLEOTIDE SEQUENCE [LARGE SCALE GENOMIC DNA]</scope>
    <source>
        <strain evidence="2">cv. 10/8</strain>
        <tissue evidence="1">Leaf</tissue>
    </source>
</reference>
<evidence type="ECO:0000313" key="1">
    <source>
        <dbReference type="EMBL" id="MCI64864.1"/>
    </source>
</evidence>
<comment type="caution">
    <text evidence="1">The sequence shown here is derived from an EMBL/GenBank/DDBJ whole genome shotgun (WGS) entry which is preliminary data.</text>
</comment>